<evidence type="ECO:0000256" key="1">
    <source>
        <dbReference type="ARBA" id="ARBA00004651"/>
    </source>
</evidence>
<protein>
    <submittedName>
        <fullName evidence="8">DMT family transporter</fullName>
    </submittedName>
</protein>
<dbReference type="AlphaFoldDB" id="A0AAE3QBQ0"/>
<feature type="transmembrane region" description="Helical" evidence="6">
    <location>
        <begin position="33"/>
        <end position="56"/>
    </location>
</feature>
<proteinExistence type="predicted"/>
<dbReference type="Proteomes" id="UP001161580">
    <property type="component" value="Unassembled WGS sequence"/>
</dbReference>
<keyword evidence="2" id="KW-1003">Cell membrane</keyword>
<comment type="subcellular location">
    <subcellularLocation>
        <location evidence="1">Cell membrane</location>
        <topology evidence="1">Multi-pass membrane protein</topology>
    </subcellularLocation>
</comment>
<organism evidence="8 9">
    <name type="scientific">Ferirhizobium litorale</name>
    <dbReference type="NCBI Taxonomy" id="2927786"/>
    <lineage>
        <taxon>Bacteria</taxon>
        <taxon>Pseudomonadati</taxon>
        <taxon>Pseudomonadota</taxon>
        <taxon>Alphaproteobacteria</taxon>
        <taxon>Hyphomicrobiales</taxon>
        <taxon>Rhizobiaceae</taxon>
        <taxon>Ferirhizobium</taxon>
    </lineage>
</organism>
<dbReference type="InterPro" id="IPR037185">
    <property type="entry name" value="EmrE-like"/>
</dbReference>
<feature type="transmembrane region" description="Helical" evidence="6">
    <location>
        <begin position="178"/>
        <end position="198"/>
    </location>
</feature>
<dbReference type="SUPFAM" id="SSF103481">
    <property type="entry name" value="Multidrug resistance efflux transporter EmrE"/>
    <property type="match status" value="2"/>
</dbReference>
<keyword evidence="5 6" id="KW-0472">Membrane</keyword>
<dbReference type="PANTHER" id="PTHR42920">
    <property type="entry name" value="OS03G0707200 PROTEIN-RELATED"/>
    <property type="match status" value="1"/>
</dbReference>
<dbReference type="EMBL" id="JALDYZ010000001">
    <property type="protein sequence ID" value="MDI7921053.1"/>
    <property type="molecule type" value="Genomic_DNA"/>
</dbReference>
<evidence type="ECO:0000313" key="9">
    <source>
        <dbReference type="Proteomes" id="UP001161580"/>
    </source>
</evidence>
<feature type="transmembrane region" description="Helical" evidence="6">
    <location>
        <begin position="68"/>
        <end position="87"/>
    </location>
</feature>
<feature type="domain" description="EamA" evidence="7">
    <location>
        <begin position="7"/>
        <end position="139"/>
    </location>
</feature>
<gene>
    <name evidence="8" type="ORF">MRS75_03020</name>
</gene>
<evidence type="ECO:0000256" key="3">
    <source>
        <dbReference type="ARBA" id="ARBA00022692"/>
    </source>
</evidence>
<dbReference type="Pfam" id="PF00892">
    <property type="entry name" value="EamA"/>
    <property type="match status" value="2"/>
</dbReference>
<evidence type="ECO:0000256" key="2">
    <source>
        <dbReference type="ARBA" id="ARBA00022475"/>
    </source>
</evidence>
<dbReference type="PANTHER" id="PTHR42920:SF5">
    <property type="entry name" value="EAMA DOMAIN-CONTAINING PROTEIN"/>
    <property type="match status" value="1"/>
</dbReference>
<keyword evidence="9" id="KW-1185">Reference proteome</keyword>
<keyword evidence="3 6" id="KW-0812">Transmembrane</keyword>
<dbReference type="GO" id="GO:0005886">
    <property type="term" value="C:plasma membrane"/>
    <property type="evidence" value="ECO:0007669"/>
    <property type="project" value="UniProtKB-SubCell"/>
</dbReference>
<accession>A0AAE3QBQ0</accession>
<sequence length="305" mass="32146">MTRIQANLVLLIAAAVWGGGFVAQSTAMDSIGPFWFIGLRFAVATVVILPFVWWEAKRADTSVKPRSIRAFLLIGLALFGGAATQQVGLQTTTVTNSSFLTGLYVVFVPMIAVTFLGRRPHWIVWPAAAMAVFGIYLLSGGALSSLTVGDFLTIVCAAFWAIQITLIGLALEKSPRPLALSAVQFSVCAIGGLAVGALTETISFDAIQNALSEILFTGIFSSGLAFALQVVGQRYTTAPQAAIFLSSEALFGALLGSLILGETITSIGYVGCAIIFFAMLIVELVPELSRRRTLTAQALDSAATG</sequence>
<evidence type="ECO:0000313" key="8">
    <source>
        <dbReference type="EMBL" id="MDI7921053.1"/>
    </source>
</evidence>
<evidence type="ECO:0000256" key="4">
    <source>
        <dbReference type="ARBA" id="ARBA00022989"/>
    </source>
</evidence>
<name>A0AAE3QBQ0_9HYPH</name>
<dbReference type="InterPro" id="IPR000620">
    <property type="entry name" value="EamA_dom"/>
</dbReference>
<feature type="transmembrane region" description="Helical" evidence="6">
    <location>
        <begin position="267"/>
        <end position="285"/>
    </location>
</feature>
<reference evidence="8" key="1">
    <citation type="submission" date="2022-03" db="EMBL/GenBank/DDBJ databases">
        <title>Fererhizobium litorale gen. nov., sp. nov., isolated from sandy sediments of the Sea of Japan seashore.</title>
        <authorList>
            <person name="Romanenko L."/>
            <person name="Kurilenko V."/>
            <person name="Otstavnykh N."/>
            <person name="Svetashev V."/>
            <person name="Tekutyeva L."/>
            <person name="Isaeva M."/>
            <person name="Mikhailov V."/>
        </authorList>
    </citation>
    <scope>NUCLEOTIDE SEQUENCE</scope>
    <source>
        <strain evidence="8">KMM 9576</strain>
    </source>
</reference>
<feature type="transmembrane region" description="Helical" evidence="6">
    <location>
        <begin position="123"/>
        <end position="145"/>
    </location>
</feature>
<dbReference type="RefSeq" id="WP_311785205.1">
    <property type="nucleotide sequence ID" value="NZ_JALDYY010000001.1"/>
</dbReference>
<evidence type="ECO:0000256" key="5">
    <source>
        <dbReference type="ARBA" id="ARBA00023136"/>
    </source>
</evidence>
<evidence type="ECO:0000256" key="6">
    <source>
        <dbReference type="SAM" id="Phobius"/>
    </source>
</evidence>
<evidence type="ECO:0000259" key="7">
    <source>
        <dbReference type="Pfam" id="PF00892"/>
    </source>
</evidence>
<feature type="transmembrane region" description="Helical" evidence="6">
    <location>
        <begin position="99"/>
        <end position="116"/>
    </location>
</feature>
<keyword evidence="4 6" id="KW-1133">Transmembrane helix</keyword>
<feature type="domain" description="EamA" evidence="7">
    <location>
        <begin position="148"/>
        <end position="282"/>
    </location>
</feature>
<comment type="caution">
    <text evidence="8">The sequence shown here is derived from an EMBL/GenBank/DDBJ whole genome shotgun (WGS) entry which is preliminary data.</text>
</comment>
<feature type="transmembrane region" description="Helical" evidence="6">
    <location>
        <begin position="151"/>
        <end position="171"/>
    </location>
</feature>
<dbReference type="InterPro" id="IPR051258">
    <property type="entry name" value="Diverse_Substrate_Transporter"/>
</dbReference>
<feature type="transmembrane region" description="Helical" evidence="6">
    <location>
        <begin position="210"/>
        <end position="231"/>
    </location>
</feature>
<feature type="transmembrane region" description="Helical" evidence="6">
    <location>
        <begin position="243"/>
        <end position="261"/>
    </location>
</feature>